<dbReference type="PANTHER" id="PTHR11567">
    <property type="entry name" value="ACID PHOSPHATASE-RELATED"/>
    <property type="match status" value="1"/>
</dbReference>
<evidence type="ECO:0000313" key="11">
    <source>
        <dbReference type="Proteomes" id="UP000749559"/>
    </source>
</evidence>
<evidence type="ECO:0000256" key="8">
    <source>
        <dbReference type="SAM" id="Phobius"/>
    </source>
</evidence>
<evidence type="ECO:0000256" key="7">
    <source>
        <dbReference type="ARBA" id="ARBA00023180"/>
    </source>
</evidence>
<feature type="non-terminal residue" evidence="10">
    <location>
        <position position="436"/>
    </location>
</feature>
<dbReference type="Gene3D" id="3.40.50.1240">
    <property type="entry name" value="Phosphoglycerate mutase-like"/>
    <property type="match status" value="1"/>
</dbReference>
<proteinExistence type="inferred from homology"/>
<evidence type="ECO:0000256" key="6">
    <source>
        <dbReference type="ARBA" id="ARBA00023157"/>
    </source>
</evidence>
<gene>
    <name evidence="10" type="ORF">OFUS_LOCUS14430</name>
</gene>
<comment type="similarity">
    <text evidence="2">Belongs to the histidine acid phosphatase family.</text>
</comment>
<accession>A0A8S4PD55</accession>
<dbReference type="InterPro" id="IPR000560">
    <property type="entry name" value="His_Pase_clade-2"/>
</dbReference>
<dbReference type="AlphaFoldDB" id="A0A8S4PD55"/>
<feature type="transmembrane region" description="Helical" evidence="8">
    <location>
        <begin position="394"/>
        <end position="417"/>
    </location>
</feature>
<dbReference type="Pfam" id="PF00328">
    <property type="entry name" value="His_Phos_2"/>
    <property type="match status" value="1"/>
</dbReference>
<keyword evidence="6" id="KW-1015">Disulfide bond</keyword>
<comment type="catalytic activity">
    <reaction evidence="1">
        <text>a phosphate monoester + H2O = an alcohol + phosphate</text>
        <dbReference type="Rhea" id="RHEA:15017"/>
        <dbReference type="ChEBI" id="CHEBI:15377"/>
        <dbReference type="ChEBI" id="CHEBI:30879"/>
        <dbReference type="ChEBI" id="CHEBI:43474"/>
        <dbReference type="ChEBI" id="CHEBI:67140"/>
        <dbReference type="EC" id="3.1.3.2"/>
    </reaction>
</comment>
<keyword evidence="8" id="KW-1133">Transmembrane helix</keyword>
<dbReference type="EC" id="3.1.3.2" evidence="3"/>
<comment type="caution">
    <text evidence="10">The sequence shown here is derived from an EMBL/GenBank/DDBJ whole genome shotgun (WGS) entry which is preliminary data.</text>
</comment>
<keyword evidence="4 9" id="KW-0732">Signal</keyword>
<sequence>SINMEAGSKIKMFRILLLYCCLTCAVSAPDTLRQVNILYRHGDRSPTKAYPKNPYPQSIWPQGLGQLNQTGMWQHYWLGKFLRKRYDGFISTDYKRREVNVRSTDMDRTLMSAYSNLAGLFPPAGRQLWNPNIPWQPIPVHTRPTEDDPLLKTDYDCPRYDELQQQTFEMPEIQQHEKKFKDFYIYVSESTGVPHENIRDIWGIYDILFCEQYHGLSLPAWATNQTFFNRTIFSLLEEMQTMDFYYMFNTREKAKLRGGMLVDEMVENMKVNMANDTTDENTYITTHIYSAHDTTVSAYRSAIQIDNDLPPPYATAVMTELHYDKTKQEYFVRVWQRNTTNYNDTDTPPNQLRIKGCELDCPFSEFVKLTSDVVITYNQLQGACGKTSMTKNNMVILISVGVALVVLIAISVCCYCWKRQRDIRYERYQQAETSSA</sequence>
<evidence type="ECO:0000256" key="4">
    <source>
        <dbReference type="ARBA" id="ARBA00022729"/>
    </source>
</evidence>
<organism evidence="10 11">
    <name type="scientific">Owenia fusiformis</name>
    <name type="common">Polychaete worm</name>
    <dbReference type="NCBI Taxonomy" id="6347"/>
    <lineage>
        <taxon>Eukaryota</taxon>
        <taxon>Metazoa</taxon>
        <taxon>Spiralia</taxon>
        <taxon>Lophotrochozoa</taxon>
        <taxon>Annelida</taxon>
        <taxon>Polychaeta</taxon>
        <taxon>Sedentaria</taxon>
        <taxon>Canalipalpata</taxon>
        <taxon>Sabellida</taxon>
        <taxon>Oweniida</taxon>
        <taxon>Oweniidae</taxon>
        <taxon>Owenia</taxon>
    </lineage>
</organism>
<feature type="signal peptide" evidence="9">
    <location>
        <begin position="1"/>
        <end position="27"/>
    </location>
</feature>
<dbReference type="CDD" id="cd07061">
    <property type="entry name" value="HP_HAP_like"/>
    <property type="match status" value="1"/>
</dbReference>
<name>A0A8S4PD55_OWEFU</name>
<keyword evidence="7" id="KW-0325">Glycoprotein</keyword>
<dbReference type="GO" id="GO:0003993">
    <property type="term" value="F:acid phosphatase activity"/>
    <property type="evidence" value="ECO:0007669"/>
    <property type="project" value="UniProtKB-EC"/>
</dbReference>
<dbReference type="Proteomes" id="UP000749559">
    <property type="component" value="Unassembled WGS sequence"/>
</dbReference>
<protein>
    <recommendedName>
        <fullName evidence="3">acid phosphatase</fullName>
        <ecNumber evidence="3">3.1.3.2</ecNumber>
    </recommendedName>
</protein>
<evidence type="ECO:0000256" key="1">
    <source>
        <dbReference type="ARBA" id="ARBA00000032"/>
    </source>
</evidence>
<evidence type="ECO:0000256" key="9">
    <source>
        <dbReference type="SAM" id="SignalP"/>
    </source>
</evidence>
<keyword evidence="8" id="KW-0472">Membrane</keyword>
<dbReference type="PROSITE" id="PS00616">
    <property type="entry name" value="HIS_ACID_PHOSPHAT_1"/>
    <property type="match status" value="1"/>
</dbReference>
<keyword evidence="5" id="KW-0378">Hydrolase</keyword>
<dbReference type="EMBL" id="CAIIXF020000007">
    <property type="protein sequence ID" value="CAH1788991.1"/>
    <property type="molecule type" value="Genomic_DNA"/>
</dbReference>
<dbReference type="InterPro" id="IPR050645">
    <property type="entry name" value="Histidine_acid_phosphatase"/>
</dbReference>
<dbReference type="PANTHER" id="PTHR11567:SF211">
    <property type="entry name" value="PROSTATIC ACID PHOSPHATASE"/>
    <property type="match status" value="1"/>
</dbReference>
<keyword evidence="11" id="KW-1185">Reference proteome</keyword>
<dbReference type="SUPFAM" id="SSF53254">
    <property type="entry name" value="Phosphoglycerate mutase-like"/>
    <property type="match status" value="1"/>
</dbReference>
<keyword evidence="8" id="KW-0812">Transmembrane</keyword>
<evidence type="ECO:0000256" key="2">
    <source>
        <dbReference type="ARBA" id="ARBA00005375"/>
    </source>
</evidence>
<evidence type="ECO:0000256" key="3">
    <source>
        <dbReference type="ARBA" id="ARBA00012646"/>
    </source>
</evidence>
<dbReference type="InterPro" id="IPR033379">
    <property type="entry name" value="Acid_Pase_AS"/>
</dbReference>
<feature type="chain" id="PRO_5035780550" description="acid phosphatase" evidence="9">
    <location>
        <begin position="28"/>
        <end position="436"/>
    </location>
</feature>
<reference evidence="10" key="1">
    <citation type="submission" date="2022-03" db="EMBL/GenBank/DDBJ databases">
        <authorList>
            <person name="Martin C."/>
        </authorList>
    </citation>
    <scope>NUCLEOTIDE SEQUENCE</scope>
</reference>
<evidence type="ECO:0000313" key="10">
    <source>
        <dbReference type="EMBL" id="CAH1788991.1"/>
    </source>
</evidence>
<dbReference type="OrthoDB" id="5821688at2759"/>
<evidence type="ECO:0000256" key="5">
    <source>
        <dbReference type="ARBA" id="ARBA00022801"/>
    </source>
</evidence>
<dbReference type="InterPro" id="IPR029033">
    <property type="entry name" value="His_PPase_superfam"/>
</dbReference>